<evidence type="ECO:0000259" key="8">
    <source>
        <dbReference type="PROSITE" id="PS50109"/>
    </source>
</evidence>
<keyword evidence="5" id="KW-0902">Two-component regulatory system</keyword>
<evidence type="ECO:0000256" key="2">
    <source>
        <dbReference type="ARBA" id="ARBA00012438"/>
    </source>
</evidence>
<dbReference type="PANTHER" id="PTHR24421">
    <property type="entry name" value="NITRATE/NITRITE SENSOR PROTEIN NARX-RELATED"/>
    <property type="match status" value="1"/>
</dbReference>
<feature type="transmembrane region" description="Helical" evidence="7">
    <location>
        <begin position="245"/>
        <end position="261"/>
    </location>
</feature>
<dbReference type="Proteomes" id="UP000184368">
    <property type="component" value="Unassembled WGS sequence"/>
</dbReference>
<proteinExistence type="predicted"/>
<evidence type="ECO:0000256" key="3">
    <source>
        <dbReference type="ARBA" id="ARBA00022679"/>
    </source>
</evidence>
<dbReference type="Pfam" id="PF02518">
    <property type="entry name" value="HATPase_c"/>
    <property type="match status" value="1"/>
</dbReference>
<evidence type="ECO:0000256" key="5">
    <source>
        <dbReference type="ARBA" id="ARBA00023012"/>
    </source>
</evidence>
<dbReference type="InterPro" id="IPR036890">
    <property type="entry name" value="HATPase_C_sf"/>
</dbReference>
<dbReference type="RefSeq" id="WP_073040479.1">
    <property type="nucleotide sequence ID" value="NZ_FQUO01000003.1"/>
</dbReference>
<dbReference type="CDD" id="cd16917">
    <property type="entry name" value="HATPase_UhpB-NarQ-NarX-like"/>
    <property type="match status" value="1"/>
</dbReference>
<reference evidence="9 10" key="1">
    <citation type="submission" date="2016-11" db="EMBL/GenBank/DDBJ databases">
        <authorList>
            <person name="Jaros S."/>
            <person name="Januszkiewicz K."/>
            <person name="Wedrychowicz H."/>
        </authorList>
    </citation>
    <scope>NUCLEOTIDE SEQUENCE [LARGE SCALE GENOMIC DNA]</scope>
    <source>
        <strain evidence="9 10">DSM 26897</strain>
    </source>
</reference>
<gene>
    <name evidence="9" type="ORF">SAMN05444008_10359</name>
</gene>
<feature type="transmembrane region" description="Helical" evidence="7">
    <location>
        <begin position="409"/>
        <end position="428"/>
    </location>
</feature>
<dbReference type="InterPro" id="IPR011622">
    <property type="entry name" value="7TMR_DISM_rcpt_extracell_dom2"/>
</dbReference>
<keyword evidence="7" id="KW-0472">Membrane</keyword>
<feature type="coiled-coil region" evidence="6">
    <location>
        <begin position="428"/>
        <end position="455"/>
    </location>
</feature>
<dbReference type="InterPro" id="IPR011623">
    <property type="entry name" value="7TMR_DISM_rcpt_extracell_dom1"/>
</dbReference>
<dbReference type="PROSITE" id="PS50109">
    <property type="entry name" value="HIS_KIN"/>
    <property type="match status" value="1"/>
</dbReference>
<accession>A0A1M4WKX5</accession>
<feature type="transmembrane region" description="Helical" evidence="7">
    <location>
        <begin position="281"/>
        <end position="299"/>
    </location>
</feature>
<keyword evidence="7" id="KW-1133">Transmembrane helix</keyword>
<dbReference type="InterPro" id="IPR050482">
    <property type="entry name" value="Sensor_HK_TwoCompSys"/>
</dbReference>
<dbReference type="Pfam" id="PF07695">
    <property type="entry name" value="7TMR-DISM_7TM"/>
    <property type="match status" value="1"/>
</dbReference>
<dbReference type="AlphaFoldDB" id="A0A1M4WKX5"/>
<dbReference type="PANTHER" id="PTHR24421:SF10">
    <property type="entry name" value="NITRATE_NITRITE SENSOR PROTEIN NARQ"/>
    <property type="match status" value="1"/>
</dbReference>
<dbReference type="GO" id="GO:0000160">
    <property type="term" value="P:phosphorelay signal transduction system"/>
    <property type="evidence" value="ECO:0007669"/>
    <property type="project" value="UniProtKB-KW"/>
</dbReference>
<evidence type="ECO:0000256" key="6">
    <source>
        <dbReference type="SAM" id="Coils"/>
    </source>
</evidence>
<evidence type="ECO:0000313" key="9">
    <source>
        <dbReference type="EMBL" id="SHE81878.1"/>
    </source>
</evidence>
<keyword evidence="4 9" id="KW-0418">Kinase</keyword>
<keyword evidence="10" id="KW-1185">Reference proteome</keyword>
<feature type="domain" description="Histidine kinase" evidence="8">
    <location>
        <begin position="467"/>
        <end position="663"/>
    </location>
</feature>
<keyword evidence="6" id="KW-0175">Coiled coil</keyword>
<evidence type="ECO:0000313" key="10">
    <source>
        <dbReference type="Proteomes" id="UP000184368"/>
    </source>
</evidence>
<dbReference type="EMBL" id="FQUO01000003">
    <property type="protein sequence ID" value="SHE81878.1"/>
    <property type="molecule type" value="Genomic_DNA"/>
</dbReference>
<dbReference type="Gene3D" id="2.60.40.2380">
    <property type="match status" value="1"/>
</dbReference>
<sequence>MFYLAVGLFTLEAVLPHRLPSTVKQITRLLICYQWMLFSMVLVCFAFSAKAQPVEAANLSGQRHLVVTPHMQVLKSQVPYTIKQILQPEIQARFRQAPAKPVVFSGYDQDYYWFRLVLRNGAAGPQNLLLLMGPIGMREGLLYRVENGTWKMEGKNGVAVPFAQRAYQYTHFVYPLYLPPQSTDTFYLSMDARHVYKSYAFALLEPAEFKAFANRMYLLFGIILGILFLFLILNLYLYTSLNDRIHVWYSLYILFLMLIVMKNDQLDQQFLHWDSERAYRLTPIMALGALAISVLMHVVQQFLTNIPPHSRLCIFLNVVKFNTILSALCHLVAFNLKPDPWLETVLFKWANISTMVTIISIIGACIYSTVKGMKSAIFLLAGLLVFLIGALQRLTLAATASYLFPPSTFHVGMIMETLIISFGLIYRYRAERKEKMQYLAEKESLRNNFDKLLLESKFEIQEQTLRNIGQEIHDNIGQVLSLVRMNLTRQAMQLPVGASKGMLDDQVDLIGKAIADLRLLSKLLDADYVLEMGLEKSIASEMEQVRKYGAFQTELTVTGEELQLEPQKELILFRLFQEVLQNIIKHAQAHKVSVQLEVRDARLHLTIQDDGIGFDPEALLLKGHGKGMGLKNMYRRAGLLQAEFRIISGKDGTRVSISMPTQPA</sequence>
<evidence type="ECO:0000256" key="7">
    <source>
        <dbReference type="SAM" id="Phobius"/>
    </source>
</evidence>
<dbReference type="EC" id="2.7.13.3" evidence="2"/>
<evidence type="ECO:0000256" key="4">
    <source>
        <dbReference type="ARBA" id="ARBA00022777"/>
    </source>
</evidence>
<dbReference type="OrthoDB" id="5401121at2"/>
<keyword evidence="7" id="KW-0812">Transmembrane</keyword>
<dbReference type="Pfam" id="PF07696">
    <property type="entry name" value="7TMR-DISMED2"/>
    <property type="match status" value="1"/>
</dbReference>
<keyword evidence="3" id="KW-0808">Transferase</keyword>
<protein>
    <recommendedName>
        <fullName evidence="2">histidine kinase</fullName>
        <ecNumber evidence="2">2.7.13.3</ecNumber>
    </recommendedName>
</protein>
<dbReference type="Gene3D" id="3.30.565.10">
    <property type="entry name" value="Histidine kinase-like ATPase, C-terminal domain"/>
    <property type="match status" value="1"/>
</dbReference>
<comment type="catalytic activity">
    <reaction evidence="1">
        <text>ATP + protein L-histidine = ADP + protein N-phospho-L-histidine.</text>
        <dbReference type="EC" id="2.7.13.3"/>
    </reaction>
</comment>
<name>A0A1M4WKX5_9BACT</name>
<feature type="transmembrane region" description="Helical" evidence="7">
    <location>
        <begin position="217"/>
        <end position="239"/>
    </location>
</feature>
<dbReference type="InterPro" id="IPR005467">
    <property type="entry name" value="His_kinase_dom"/>
</dbReference>
<dbReference type="SMART" id="SM00387">
    <property type="entry name" value="HATPase_c"/>
    <property type="match status" value="1"/>
</dbReference>
<dbReference type="STRING" id="1302690.BUE76_07095"/>
<feature type="transmembrane region" description="Helical" evidence="7">
    <location>
        <begin position="377"/>
        <end position="403"/>
    </location>
</feature>
<evidence type="ECO:0000256" key="1">
    <source>
        <dbReference type="ARBA" id="ARBA00000085"/>
    </source>
</evidence>
<organism evidence="9 10">
    <name type="scientific">Cnuella takakiae</name>
    <dbReference type="NCBI Taxonomy" id="1302690"/>
    <lineage>
        <taxon>Bacteria</taxon>
        <taxon>Pseudomonadati</taxon>
        <taxon>Bacteroidota</taxon>
        <taxon>Chitinophagia</taxon>
        <taxon>Chitinophagales</taxon>
        <taxon>Chitinophagaceae</taxon>
        <taxon>Cnuella</taxon>
    </lineage>
</organism>
<dbReference type="InterPro" id="IPR003594">
    <property type="entry name" value="HATPase_dom"/>
</dbReference>
<dbReference type="GO" id="GO:0004673">
    <property type="term" value="F:protein histidine kinase activity"/>
    <property type="evidence" value="ECO:0007669"/>
    <property type="project" value="UniProtKB-EC"/>
</dbReference>
<feature type="transmembrane region" description="Helical" evidence="7">
    <location>
        <begin position="349"/>
        <end position="370"/>
    </location>
</feature>
<dbReference type="SUPFAM" id="SSF55874">
    <property type="entry name" value="ATPase domain of HSP90 chaperone/DNA topoisomerase II/histidine kinase"/>
    <property type="match status" value="1"/>
</dbReference>